<evidence type="ECO:0000313" key="2">
    <source>
        <dbReference type="EMBL" id="MFD1144813.1"/>
    </source>
</evidence>
<gene>
    <name evidence="2" type="ORF">ACFQ4C_27030</name>
</gene>
<evidence type="ECO:0008006" key="4">
    <source>
        <dbReference type="Google" id="ProtNLM"/>
    </source>
</evidence>
<dbReference type="EMBL" id="JBHTLP010000023">
    <property type="protein sequence ID" value="MFD1144813.1"/>
    <property type="molecule type" value="Genomic_DNA"/>
</dbReference>
<feature type="chain" id="PRO_5046165195" description="DUF3575 domain-containing protein" evidence="1">
    <location>
        <begin position="23"/>
        <end position="270"/>
    </location>
</feature>
<evidence type="ECO:0000313" key="3">
    <source>
        <dbReference type="Proteomes" id="UP001597116"/>
    </source>
</evidence>
<proteinExistence type="predicted"/>
<feature type="signal peptide" evidence="1">
    <location>
        <begin position="1"/>
        <end position="22"/>
    </location>
</feature>
<protein>
    <recommendedName>
        <fullName evidence="4">DUF3575 domain-containing protein</fullName>
    </recommendedName>
</protein>
<dbReference type="RefSeq" id="WP_265993879.1">
    <property type="nucleotide sequence ID" value="NZ_CP110973.1"/>
</dbReference>
<name>A0ABW3QKE4_9BACT</name>
<evidence type="ECO:0000256" key="1">
    <source>
        <dbReference type="SAM" id="SignalP"/>
    </source>
</evidence>
<dbReference type="Proteomes" id="UP001597116">
    <property type="component" value="Unassembled WGS sequence"/>
</dbReference>
<accession>A0ABW3QKE4</accession>
<organism evidence="2 3">
    <name type="scientific">Larkinella insperata</name>
    <dbReference type="NCBI Taxonomy" id="332158"/>
    <lineage>
        <taxon>Bacteria</taxon>
        <taxon>Pseudomonadati</taxon>
        <taxon>Bacteroidota</taxon>
        <taxon>Cytophagia</taxon>
        <taxon>Cytophagales</taxon>
        <taxon>Spirosomataceae</taxon>
        <taxon>Larkinella</taxon>
    </lineage>
</organism>
<keyword evidence="3" id="KW-1185">Reference proteome</keyword>
<keyword evidence="1" id="KW-0732">Signal</keyword>
<reference evidence="3" key="1">
    <citation type="journal article" date="2019" name="Int. J. Syst. Evol. Microbiol.">
        <title>The Global Catalogue of Microorganisms (GCM) 10K type strain sequencing project: providing services to taxonomists for standard genome sequencing and annotation.</title>
        <authorList>
            <consortium name="The Broad Institute Genomics Platform"/>
            <consortium name="The Broad Institute Genome Sequencing Center for Infectious Disease"/>
            <person name="Wu L."/>
            <person name="Ma J."/>
        </authorList>
    </citation>
    <scope>NUCLEOTIDE SEQUENCE [LARGE SCALE GENOMIC DNA]</scope>
    <source>
        <strain evidence="3">CCUG 55608</strain>
    </source>
</reference>
<comment type="caution">
    <text evidence="2">The sequence shown here is derived from an EMBL/GenBank/DDBJ whole genome shotgun (WGS) entry which is preliminary data.</text>
</comment>
<sequence>MKTSFLLTITVFVGMGIGRAQAVNNAPVAYSQEDSAVTVSELKRVYRYITRANVEEKTLIKLGFWPNTGDRDYTGRPSFRIGLNADVSIERKITPSFSLLAGGDFMLRYNRFNQFAVPFYNGSDFTDIDETFRAFVYAKVGVRYYYSMAKNIRKGKGANNFSGNYAGLQVARIIFNQANNHTYDTRTGQTVRNIRINGIGTYDFPVAYPHWGVQRRIGRLGFIDVNAGPEMTLPQKKDSDPIFNGGVYFFKKYHKPTVSLRVNAVIGLGW</sequence>